<evidence type="ECO:0000256" key="12">
    <source>
        <dbReference type="ARBA" id="ARBA00023288"/>
    </source>
</evidence>
<keyword evidence="8" id="KW-0732">Signal</keyword>
<evidence type="ECO:0000256" key="8">
    <source>
        <dbReference type="ARBA" id="ARBA00022729"/>
    </source>
</evidence>
<evidence type="ECO:0000259" key="16">
    <source>
        <dbReference type="Pfam" id="PF20684"/>
    </source>
</evidence>
<feature type="transmembrane region" description="Helical" evidence="14">
    <location>
        <begin position="179"/>
        <end position="200"/>
    </location>
</feature>
<sequence>MSCLSAVVPLSACNPSVNVTCICPESDQYPELMRCVGSRCSPKEILAVMVIESTACDRPRRTRKAALLVPLGIILPAFILLLVRFYSRWIISGQFEADDYVMMVCAVAYTAMEIINQIEGAVGFGFDLWTIRREDLALGLKLLHFVESLYIITIALAKVSLLTFYLRTFSEPHTNMRRATCCVLGFVIVVNAILLVVQIFQCIPFEANWERWNAAYNRPYPCVNVNQFLIARAGLNIAQEVIIMCLPVPTLLRLNLPLRLKMNAVAMFSLGILIVITSCTRLAYIIPLADSVNFSWDYTDGIIWTGIEAAVTIIVPCLPSLRALINRLWATPPADSSSEIILGGRASETFTGKVPFHLRTWV</sequence>
<organism evidence="17 18">
    <name type="scientific">Madurella fahalii</name>
    <dbReference type="NCBI Taxonomy" id="1157608"/>
    <lineage>
        <taxon>Eukaryota</taxon>
        <taxon>Fungi</taxon>
        <taxon>Dikarya</taxon>
        <taxon>Ascomycota</taxon>
        <taxon>Pezizomycotina</taxon>
        <taxon>Sordariomycetes</taxon>
        <taxon>Sordariomycetidae</taxon>
        <taxon>Sordariales</taxon>
        <taxon>Sordariales incertae sedis</taxon>
        <taxon>Madurella</taxon>
    </lineage>
</organism>
<gene>
    <name evidence="17" type="ORF">MFIFM68171_03858</name>
</gene>
<comment type="caution">
    <text evidence="17">The sequence shown here is derived from an EMBL/GenBank/DDBJ whole genome shotgun (WGS) entry which is preliminary data.</text>
</comment>
<dbReference type="RefSeq" id="XP_070915380.1">
    <property type="nucleotide sequence ID" value="XM_071059279.1"/>
</dbReference>
<evidence type="ECO:0000259" key="15">
    <source>
        <dbReference type="Pfam" id="PF05730"/>
    </source>
</evidence>
<keyword evidence="10 14" id="KW-0472">Membrane</keyword>
<comment type="similarity">
    <text evidence="4">Belongs to the RBT5 family.</text>
</comment>
<evidence type="ECO:0000256" key="14">
    <source>
        <dbReference type="SAM" id="Phobius"/>
    </source>
</evidence>
<evidence type="ECO:0000256" key="4">
    <source>
        <dbReference type="ARBA" id="ARBA00010031"/>
    </source>
</evidence>
<accession>A0ABQ0G7A7</accession>
<keyword evidence="11" id="KW-1015">Disulfide bond</keyword>
<evidence type="ECO:0000256" key="11">
    <source>
        <dbReference type="ARBA" id="ARBA00023157"/>
    </source>
</evidence>
<proteinExistence type="inferred from homology"/>
<evidence type="ECO:0000256" key="9">
    <source>
        <dbReference type="ARBA" id="ARBA00022989"/>
    </source>
</evidence>
<evidence type="ECO:0000256" key="13">
    <source>
        <dbReference type="ARBA" id="ARBA00038359"/>
    </source>
</evidence>
<evidence type="ECO:0000256" key="10">
    <source>
        <dbReference type="ARBA" id="ARBA00023136"/>
    </source>
</evidence>
<feature type="transmembrane region" description="Helical" evidence="14">
    <location>
        <begin position="301"/>
        <end position="321"/>
    </location>
</feature>
<keyword evidence="9 14" id="KW-1133">Transmembrane helix</keyword>
<name>A0ABQ0G7A7_9PEZI</name>
<keyword evidence="7 14" id="KW-0812">Transmembrane</keyword>
<evidence type="ECO:0000256" key="6">
    <source>
        <dbReference type="ARBA" id="ARBA00022622"/>
    </source>
</evidence>
<dbReference type="InterPro" id="IPR049326">
    <property type="entry name" value="Rhodopsin_dom_fungi"/>
</dbReference>
<dbReference type="GeneID" id="98174602"/>
<dbReference type="PANTHER" id="PTHR33048">
    <property type="entry name" value="PTH11-LIKE INTEGRAL MEMBRANE PROTEIN (AFU_ORTHOLOGUE AFUA_5G11245)"/>
    <property type="match status" value="1"/>
</dbReference>
<feature type="transmembrane region" description="Helical" evidence="14">
    <location>
        <begin position="264"/>
        <end position="289"/>
    </location>
</feature>
<evidence type="ECO:0000256" key="1">
    <source>
        <dbReference type="ARBA" id="ARBA00004141"/>
    </source>
</evidence>
<comment type="subcellular location">
    <subcellularLocation>
        <location evidence="2">Membrane</location>
        <topology evidence="2">Lipid-anchor</topology>
        <topology evidence="2">GPI-anchor</topology>
    </subcellularLocation>
    <subcellularLocation>
        <location evidence="1">Membrane</location>
        <topology evidence="1">Multi-pass membrane protein</topology>
    </subcellularLocation>
    <subcellularLocation>
        <location evidence="3">Secreted</location>
    </subcellularLocation>
</comment>
<dbReference type="Pfam" id="PF05730">
    <property type="entry name" value="CFEM"/>
    <property type="match status" value="1"/>
</dbReference>
<comment type="similarity">
    <text evidence="13">Belongs to the SAT4 family.</text>
</comment>
<dbReference type="InterPro" id="IPR008427">
    <property type="entry name" value="Extracellular_membr_CFEM_dom"/>
</dbReference>
<reference evidence="17 18" key="1">
    <citation type="submission" date="2024-09" db="EMBL/GenBank/DDBJ databases">
        <title>Itraconazole resistance in Madurella fahalii resulting from another homologue of gene encoding cytochrome P450 14-alpha sterol demethylase (CYP51).</title>
        <authorList>
            <person name="Yoshioka I."/>
            <person name="Fahal A.H."/>
            <person name="Kaneko S."/>
            <person name="Yaguchi T."/>
        </authorList>
    </citation>
    <scope>NUCLEOTIDE SEQUENCE [LARGE SCALE GENOMIC DNA]</scope>
    <source>
        <strain evidence="17 18">IFM 68171</strain>
    </source>
</reference>
<feature type="domain" description="Rhodopsin" evidence="16">
    <location>
        <begin position="83"/>
        <end position="327"/>
    </location>
</feature>
<keyword evidence="12" id="KW-0449">Lipoprotein</keyword>
<evidence type="ECO:0000256" key="2">
    <source>
        <dbReference type="ARBA" id="ARBA00004589"/>
    </source>
</evidence>
<dbReference type="EMBL" id="BAAFSV010000002">
    <property type="protein sequence ID" value="GAB1313648.1"/>
    <property type="molecule type" value="Genomic_DNA"/>
</dbReference>
<feature type="transmembrane region" description="Helical" evidence="14">
    <location>
        <begin position="229"/>
        <end position="252"/>
    </location>
</feature>
<evidence type="ECO:0000256" key="7">
    <source>
        <dbReference type="ARBA" id="ARBA00022692"/>
    </source>
</evidence>
<evidence type="ECO:0008006" key="19">
    <source>
        <dbReference type="Google" id="ProtNLM"/>
    </source>
</evidence>
<keyword evidence="6" id="KW-0336">GPI-anchor</keyword>
<keyword evidence="5" id="KW-0964">Secreted</keyword>
<dbReference type="Proteomes" id="UP001628179">
    <property type="component" value="Unassembled WGS sequence"/>
</dbReference>
<dbReference type="Pfam" id="PF20684">
    <property type="entry name" value="Fung_rhodopsin"/>
    <property type="match status" value="1"/>
</dbReference>
<feature type="domain" description="CFEM" evidence="15">
    <location>
        <begin position="2"/>
        <end position="57"/>
    </location>
</feature>
<evidence type="ECO:0000256" key="3">
    <source>
        <dbReference type="ARBA" id="ARBA00004613"/>
    </source>
</evidence>
<keyword evidence="18" id="KW-1185">Reference proteome</keyword>
<dbReference type="PANTHER" id="PTHR33048:SF160">
    <property type="entry name" value="SAT4 FAMILY MEMBRANE PROTEIN"/>
    <property type="match status" value="1"/>
</dbReference>
<dbReference type="InterPro" id="IPR052337">
    <property type="entry name" value="SAT4-like"/>
</dbReference>
<keyword evidence="6" id="KW-0325">Glycoprotein</keyword>
<evidence type="ECO:0000313" key="17">
    <source>
        <dbReference type="EMBL" id="GAB1313648.1"/>
    </source>
</evidence>
<feature type="transmembrane region" description="Helical" evidence="14">
    <location>
        <begin position="65"/>
        <end position="86"/>
    </location>
</feature>
<protein>
    <recommendedName>
        <fullName evidence="19">Extracellular membrane protein CFEM domain-containing protein</fullName>
    </recommendedName>
</protein>
<evidence type="ECO:0000256" key="5">
    <source>
        <dbReference type="ARBA" id="ARBA00022525"/>
    </source>
</evidence>
<evidence type="ECO:0000313" key="18">
    <source>
        <dbReference type="Proteomes" id="UP001628179"/>
    </source>
</evidence>
<feature type="transmembrane region" description="Helical" evidence="14">
    <location>
        <begin position="148"/>
        <end position="167"/>
    </location>
</feature>